<protein>
    <submittedName>
        <fullName evidence="2">Uncharacterized protein</fullName>
    </submittedName>
</protein>
<accession>A0A136JBJ1</accession>
<name>A0A136JBJ1_9PEZI</name>
<keyword evidence="3" id="KW-1185">Reference proteome</keyword>
<dbReference type="EMBL" id="KQ964247">
    <property type="protein sequence ID" value="KXJ94549.1"/>
    <property type="molecule type" value="Genomic_DNA"/>
</dbReference>
<organism evidence="2 3">
    <name type="scientific">Microdochium bolleyi</name>
    <dbReference type="NCBI Taxonomy" id="196109"/>
    <lineage>
        <taxon>Eukaryota</taxon>
        <taxon>Fungi</taxon>
        <taxon>Dikarya</taxon>
        <taxon>Ascomycota</taxon>
        <taxon>Pezizomycotina</taxon>
        <taxon>Sordariomycetes</taxon>
        <taxon>Xylariomycetidae</taxon>
        <taxon>Xylariales</taxon>
        <taxon>Microdochiaceae</taxon>
        <taxon>Microdochium</taxon>
    </lineage>
</organism>
<evidence type="ECO:0000313" key="3">
    <source>
        <dbReference type="Proteomes" id="UP000070501"/>
    </source>
</evidence>
<gene>
    <name evidence="2" type="ORF">Micbo1qcDRAFT_202394</name>
</gene>
<proteinExistence type="predicted"/>
<evidence type="ECO:0000313" key="2">
    <source>
        <dbReference type="EMBL" id="KXJ94549.1"/>
    </source>
</evidence>
<dbReference type="AlphaFoldDB" id="A0A136JBJ1"/>
<evidence type="ECO:0000256" key="1">
    <source>
        <dbReference type="SAM" id="MobiDB-lite"/>
    </source>
</evidence>
<reference evidence="3" key="1">
    <citation type="submission" date="2016-02" db="EMBL/GenBank/DDBJ databases">
        <title>Draft genome sequence of Microdochium bolleyi, a fungal endophyte of beachgrass.</title>
        <authorList>
            <consortium name="DOE Joint Genome Institute"/>
            <person name="David A.S."/>
            <person name="May G."/>
            <person name="Haridas S."/>
            <person name="Lim J."/>
            <person name="Wang M."/>
            <person name="Labutti K."/>
            <person name="Lipzen A."/>
            <person name="Barry K."/>
            <person name="Grigoriev I.V."/>
        </authorList>
    </citation>
    <scope>NUCLEOTIDE SEQUENCE [LARGE SCALE GENOMIC DNA]</scope>
    <source>
        <strain evidence="3">J235TASD1</strain>
    </source>
</reference>
<feature type="region of interest" description="Disordered" evidence="1">
    <location>
        <begin position="92"/>
        <end position="126"/>
    </location>
</feature>
<dbReference type="Proteomes" id="UP000070501">
    <property type="component" value="Unassembled WGS sequence"/>
</dbReference>
<feature type="compositionally biased region" description="Polar residues" evidence="1">
    <location>
        <begin position="95"/>
        <end position="105"/>
    </location>
</feature>
<sequence length="239" mass="24996">MDAAAPLGRTAPLLAGVGFGGLGRMGMSASAAARGSAWACRTWRSVSRRGGLAYMNSQASKAGEAGTPNGLGRFEAVESELCINWRAGPHPTSAGVKTSDTTGSCASGLHLEPLESTPRPATRDPRPSALDIVIVAAGTPHHTHHTMLRATPHHTLPESIVLGRDALPAWSGHHHHAAEASLSSLLRLREPVAPGILQPQARTNLAHPLLPGTHRRRRPRTPSSIDALPAPILAALLPD</sequence>
<dbReference type="InParanoid" id="A0A136JBJ1"/>